<gene>
    <name evidence="1" type="ORF">SAMN05660284_01339</name>
</gene>
<dbReference type="Proteomes" id="UP000242869">
    <property type="component" value="Unassembled WGS sequence"/>
</dbReference>
<reference evidence="2" key="1">
    <citation type="submission" date="2016-10" db="EMBL/GenBank/DDBJ databases">
        <authorList>
            <person name="Varghese N."/>
            <person name="Submissions S."/>
        </authorList>
    </citation>
    <scope>NUCLEOTIDE SEQUENCE [LARGE SCALE GENOMIC DNA]</scope>
    <source>
        <strain evidence="2">DSM 6150</strain>
    </source>
</reference>
<dbReference type="STRING" id="83765.SAMN05660284_01339"/>
<keyword evidence="2" id="KW-1185">Reference proteome</keyword>
<proteinExistence type="predicted"/>
<protein>
    <submittedName>
        <fullName evidence="1">Uncharacterized protein</fullName>
    </submittedName>
</protein>
<evidence type="ECO:0000313" key="1">
    <source>
        <dbReference type="EMBL" id="SFN37996.1"/>
    </source>
</evidence>
<accession>A0A1I4YIZ6</accession>
<organism evidence="1 2">
    <name type="scientific">Formivibrio citricus</name>
    <dbReference type="NCBI Taxonomy" id="83765"/>
    <lineage>
        <taxon>Bacteria</taxon>
        <taxon>Pseudomonadati</taxon>
        <taxon>Pseudomonadota</taxon>
        <taxon>Betaproteobacteria</taxon>
        <taxon>Neisseriales</taxon>
        <taxon>Chitinibacteraceae</taxon>
        <taxon>Formivibrio</taxon>
    </lineage>
</organism>
<dbReference type="EMBL" id="FOVE01000008">
    <property type="protein sequence ID" value="SFN37996.1"/>
    <property type="molecule type" value="Genomic_DNA"/>
</dbReference>
<sequence length="151" mass="16848">MPVSRKKSSPLRDMPQGPLAQSEVDAQLLATKPQVASEVQEGDKLFLALYRLQQDLAVVALHNGLVVGELTCAQLQLLRNHIEQGVVFTACVTRKIGELIKLRVKPTDIDNKRPHRLLYRYTKIHEPVLRSRIFGLRRSGDGVEAACSEPS</sequence>
<name>A0A1I4YIZ6_9NEIS</name>
<dbReference type="AlphaFoldDB" id="A0A1I4YIZ6"/>
<evidence type="ECO:0000313" key="2">
    <source>
        <dbReference type="Proteomes" id="UP000242869"/>
    </source>
</evidence>